<reference evidence="3" key="1">
    <citation type="journal article" date="2019" name="Int. J. Syst. Evol. Microbiol.">
        <title>The Global Catalogue of Microorganisms (GCM) 10K type strain sequencing project: providing services to taxonomists for standard genome sequencing and annotation.</title>
        <authorList>
            <consortium name="The Broad Institute Genomics Platform"/>
            <consortium name="The Broad Institute Genome Sequencing Center for Infectious Disease"/>
            <person name="Wu L."/>
            <person name="Ma J."/>
        </authorList>
    </citation>
    <scope>NUCLEOTIDE SEQUENCE [LARGE SCALE GENOMIC DNA]</scope>
    <source>
        <strain evidence="3">KCTC 62102</strain>
    </source>
</reference>
<sequence length="210" mass="21187">MRIRTIGLAFGVALAATAAAQAQDSGMSFFVTSQNPGNGGNLGGLAGADAHCAALAEAAGATGKTWRAYLSTSTENARDRIGAGPWVNAAGVTIAESLDALHGPDNAITKDTALNEKGEVVNGRGDEPNRHDILTGSLPDGTVAAGQTCEDWTSDAAETAGMVGHHDRMGLDESDAAKSWNSSHASRGGCGIEALQGTGGDGLLYCFAAD</sequence>
<keyword evidence="1" id="KW-0732">Signal</keyword>
<proteinExistence type="predicted"/>
<organism evidence="2 3">
    <name type="scientific">Tabrizicola soli</name>
    <dbReference type="NCBI Taxonomy" id="2185115"/>
    <lineage>
        <taxon>Bacteria</taxon>
        <taxon>Pseudomonadati</taxon>
        <taxon>Pseudomonadota</taxon>
        <taxon>Alphaproteobacteria</taxon>
        <taxon>Rhodobacterales</taxon>
        <taxon>Paracoccaceae</taxon>
        <taxon>Tabrizicola</taxon>
    </lineage>
</organism>
<comment type="caution">
    <text evidence="2">The sequence shown here is derived from an EMBL/GenBank/DDBJ whole genome shotgun (WGS) entry which is preliminary data.</text>
</comment>
<evidence type="ECO:0000313" key="2">
    <source>
        <dbReference type="EMBL" id="MFC3088448.1"/>
    </source>
</evidence>
<accession>A0ABV7E170</accession>
<feature type="signal peptide" evidence="1">
    <location>
        <begin position="1"/>
        <end position="22"/>
    </location>
</feature>
<name>A0ABV7E170_9RHOB</name>
<dbReference type="InterPro" id="IPR016187">
    <property type="entry name" value="CTDL_fold"/>
</dbReference>
<dbReference type="InterPro" id="IPR016186">
    <property type="entry name" value="C-type_lectin-like/link_sf"/>
</dbReference>
<evidence type="ECO:0008006" key="4">
    <source>
        <dbReference type="Google" id="ProtNLM"/>
    </source>
</evidence>
<dbReference type="Gene3D" id="3.10.100.10">
    <property type="entry name" value="Mannose-Binding Protein A, subunit A"/>
    <property type="match status" value="1"/>
</dbReference>
<evidence type="ECO:0000256" key="1">
    <source>
        <dbReference type="SAM" id="SignalP"/>
    </source>
</evidence>
<keyword evidence="3" id="KW-1185">Reference proteome</keyword>
<feature type="chain" id="PRO_5046241002" description="Lectin" evidence="1">
    <location>
        <begin position="23"/>
        <end position="210"/>
    </location>
</feature>
<evidence type="ECO:0000313" key="3">
    <source>
        <dbReference type="Proteomes" id="UP001595445"/>
    </source>
</evidence>
<dbReference type="EMBL" id="JBHRSM010000053">
    <property type="protein sequence ID" value="MFC3088448.1"/>
    <property type="molecule type" value="Genomic_DNA"/>
</dbReference>
<dbReference type="Proteomes" id="UP001595445">
    <property type="component" value="Unassembled WGS sequence"/>
</dbReference>
<protein>
    <recommendedName>
        <fullName evidence="4">Lectin</fullName>
    </recommendedName>
</protein>
<dbReference type="RefSeq" id="WP_197644841.1">
    <property type="nucleotide sequence ID" value="NZ_JAEACP010000012.1"/>
</dbReference>
<dbReference type="SUPFAM" id="SSF56436">
    <property type="entry name" value="C-type lectin-like"/>
    <property type="match status" value="1"/>
</dbReference>
<gene>
    <name evidence="2" type="ORF">ACFOD6_20610</name>
</gene>